<dbReference type="PANTHER" id="PTHR12526:SF630">
    <property type="entry name" value="GLYCOSYLTRANSFERASE"/>
    <property type="match status" value="1"/>
</dbReference>
<evidence type="ECO:0000259" key="1">
    <source>
        <dbReference type="Pfam" id="PF00534"/>
    </source>
</evidence>
<dbReference type="EMBL" id="CP159289">
    <property type="protein sequence ID" value="XCH26070.1"/>
    <property type="molecule type" value="Genomic_DNA"/>
</dbReference>
<name>A0AAU8FNF3_9BACT</name>
<accession>A0AAU8FNF3</accession>
<sequence>MGVDNDALLEIFTRELPLRARRKAEMGLPPRNFLYAGRFVERKNLDMLIRAFHEAKSLAVQGNDWGLILSGEGNQKARLQELVRSLGCDSVHWMDSCEWYEVPIRYTLADVAVLPSTFEPFGFVTNEAMVYSMPVLVSERCGSAHDLVIDGLNGFRFDPFNQSSFTSKLLWFMDHPQKFSQMGVNGKAIIDQWAPDAVTEELISSFHKVSIHG</sequence>
<dbReference type="Pfam" id="PF00534">
    <property type="entry name" value="Glycos_transf_1"/>
    <property type="match status" value="1"/>
</dbReference>
<dbReference type="EC" id="2.4.-.-" evidence="2"/>
<reference evidence="2" key="1">
    <citation type="submission" date="2024-06" db="EMBL/GenBank/DDBJ databases">
        <title>Sequencing and assembly of the genome of Dyadobacter sp. strain 676, a symbiont of Cyamopsis tetragonoloba.</title>
        <authorList>
            <person name="Guro P."/>
            <person name="Sazanova A."/>
            <person name="Kuznetsova I."/>
            <person name="Belimov A."/>
            <person name="Safronova V."/>
        </authorList>
    </citation>
    <scope>NUCLEOTIDE SEQUENCE</scope>
    <source>
        <strain evidence="2">676</strain>
    </source>
</reference>
<evidence type="ECO:0000313" key="2">
    <source>
        <dbReference type="EMBL" id="XCH26070.1"/>
    </source>
</evidence>
<dbReference type="AlphaFoldDB" id="A0AAU8FNF3"/>
<dbReference type="CDD" id="cd03801">
    <property type="entry name" value="GT4_PimA-like"/>
    <property type="match status" value="1"/>
</dbReference>
<organism evidence="2">
    <name type="scientific">Dyadobacter sp. 676</name>
    <dbReference type="NCBI Taxonomy" id="3088362"/>
    <lineage>
        <taxon>Bacteria</taxon>
        <taxon>Pseudomonadati</taxon>
        <taxon>Bacteroidota</taxon>
        <taxon>Cytophagia</taxon>
        <taxon>Cytophagales</taxon>
        <taxon>Spirosomataceae</taxon>
        <taxon>Dyadobacter</taxon>
    </lineage>
</organism>
<proteinExistence type="predicted"/>
<dbReference type="GO" id="GO:0016757">
    <property type="term" value="F:glycosyltransferase activity"/>
    <property type="evidence" value="ECO:0007669"/>
    <property type="project" value="UniProtKB-KW"/>
</dbReference>
<dbReference type="SUPFAM" id="SSF53756">
    <property type="entry name" value="UDP-Glycosyltransferase/glycogen phosphorylase"/>
    <property type="match status" value="1"/>
</dbReference>
<dbReference type="InterPro" id="IPR001296">
    <property type="entry name" value="Glyco_trans_1"/>
</dbReference>
<gene>
    <name evidence="2" type="ORF">ABV298_06615</name>
</gene>
<dbReference type="RefSeq" id="WP_353721368.1">
    <property type="nucleotide sequence ID" value="NZ_CP159289.1"/>
</dbReference>
<dbReference type="Gene3D" id="3.40.50.2000">
    <property type="entry name" value="Glycogen Phosphorylase B"/>
    <property type="match status" value="1"/>
</dbReference>
<dbReference type="PANTHER" id="PTHR12526">
    <property type="entry name" value="GLYCOSYLTRANSFERASE"/>
    <property type="match status" value="1"/>
</dbReference>
<protein>
    <submittedName>
        <fullName evidence="2">Glycosyltransferase family 4 protein</fullName>
        <ecNumber evidence="2">2.4.-.-</ecNumber>
    </submittedName>
</protein>
<keyword evidence="2" id="KW-0328">Glycosyltransferase</keyword>
<feature type="domain" description="Glycosyl transferase family 1" evidence="1">
    <location>
        <begin position="29"/>
        <end position="187"/>
    </location>
</feature>
<keyword evidence="2" id="KW-0808">Transferase</keyword>